<sequence length="146" mass="15427">MSDAHENHVLGGYKATLSNPNTSDEAKAHAEEVLANAGVEVNNNSSDNTKGTSASTHRDEHENRVLGGHKATLSNPNTSNEAKEHAQEVLANADVSDTAKGQSTTGDSEHEKRVLAGYKGVLSNDNTSEEAKEKARAILSEAGELH</sequence>
<dbReference type="InterPro" id="IPR018824">
    <property type="entry name" value="Conidiation-specific_6"/>
</dbReference>
<proteinExistence type="predicted"/>
<dbReference type="PANTHER" id="PTHR36576:SF1">
    <property type="entry name" value="UPF0654 PROTEIN C11D3.01C-RELATED"/>
    <property type="match status" value="1"/>
</dbReference>
<feature type="region of interest" description="Disordered" evidence="1">
    <location>
        <begin position="1"/>
        <end position="146"/>
    </location>
</feature>
<dbReference type="InterPro" id="IPR052670">
    <property type="entry name" value="UPF0654_domain"/>
</dbReference>
<reference evidence="2" key="1">
    <citation type="submission" date="2021-01" db="EMBL/GenBank/DDBJ databases">
        <authorList>
            <person name="Kaushik A."/>
        </authorList>
    </citation>
    <scope>NUCLEOTIDE SEQUENCE</scope>
    <source>
        <strain evidence="2">AG3-T5</strain>
    </source>
</reference>
<dbReference type="PANTHER" id="PTHR36576">
    <property type="entry name" value="UPF0654 PROTEIN C11D3.01C-RELATED"/>
    <property type="match status" value="1"/>
</dbReference>
<feature type="compositionally biased region" description="Polar residues" evidence="1">
    <location>
        <begin position="41"/>
        <end position="55"/>
    </location>
</feature>
<dbReference type="GO" id="GO:0005737">
    <property type="term" value="C:cytoplasm"/>
    <property type="evidence" value="ECO:0007669"/>
    <property type="project" value="TreeGrafter"/>
</dbReference>
<evidence type="ECO:0008006" key="4">
    <source>
        <dbReference type="Google" id="ProtNLM"/>
    </source>
</evidence>
<dbReference type="AlphaFoldDB" id="A0A8H2Y344"/>
<gene>
    <name evidence="2" type="ORF">RDB_LOCUS88461</name>
</gene>
<protein>
    <recommendedName>
        <fullName evidence="4">Conidiation-specific protein 6</fullName>
    </recommendedName>
</protein>
<accession>A0A8H2Y344</accession>
<dbReference type="Proteomes" id="UP000663841">
    <property type="component" value="Unassembled WGS sequence"/>
</dbReference>
<comment type="caution">
    <text evidence="2">The sequence shown here is derived from an EMBL/GenBank/DDBJ whole genome shotgun (WGS) entry which is preliminary data.</text>
</comment>
<dbReference type="EMBL" id="CAJMWW010000091">
    <property type="protein sequence ID" value="CAE6438298.1"/>
    <property type="molecule type" value="Genomic_DNA"/>
</dbReference>
<organism evidence="2 3">
    <name type="scientific">Rhizoctonia solani</name>
    <dbReference type="NCBI Taxonomy" id="456999"/>
    <lineage>
        <taxon>Eukaryota</taxon>
        <taxon>Fungi</taxon>
        <taxon>Dikarya</taxon>
        <taxon>Basidiomycota</taxon>
        <taxon>Agaricomycotina</taxon>
        <taxon>Agaricomycetes</taxon>
        <taxon>Cantharellales</taxon>
        <taxon>Ceratobasidiaceae</taxon>
        <taxon>Rhizoctonia</taxon>
    </lineage>
</organism>
<evidence type="ECO:0000256" key="1">
    <source>
        <dbReference type="SAM" id="MobiDB-lite"/>
    </source>
</evidence>
<dbReference type="Pfam" id="PF10346">
    <property type="entry name" value="Con-6"/>
    <property type="match status" value="3"/>
</dbReference>
<evidence type="ECO:0000313" key="3">
    <source>
        <dbReference type="Proteomes" id="UP000663841"/>
    </source>
</evidence>
<name>A0A8H2Y344_9AGAM</name>
<evidence type="ECO:0000313" key="2">
    <source>
        <dbReference type="EMBL" id="CAE6438298.1"/>
    </source>
</evidence>